<feature type="compositionally biased region" description="Polar residues" evidence="1">
    <location>
        <begin position="88"/>
        <end position="98"/>
    </location>
</feature>
<keyword evidence="3" id="KW-1185">Reference proteome</keyword>
<comment type="caution">
    <text evidence="2">The sequence shown here is derived from an EMBL/GenBank/DDBJ whole genome shotgun (WGS) entry which is preliminary data.</text>
</comment>
<feature type="compositionally biased region" description="Low complexity" evidence="1">
    <location>
        <begin position="147"/>
        <end position="160"/>
    </location>
</feature>
<proteinExistence type="predicted"/>
<feature type="compositionally biased region" description="Low complexity" evidence="1">
    <location>
        <begin position="65"/>
        <end position="81"/>
    </location>
</feature>
<feature type="region of interest" description="Disordered" evidence="1">
    <location>
        <begin position="1165"/>
        <end position="1195"/>
    </location>
</feature>
<dbReference type="STRING" id="764103.G7E5A9"/>
<feature type="region of interest" description="Disordered" evidence="1">
    <location>
        <begin position="822"/>
        <end position="870"/>
    </location>
</feature>
<dbReference type="OrthoDB" id="5335210at2759"/>
<organism evidence="2 3">
    <name type="scientific">Mixia osmundae (strain CBS 9802 / IAM 14324 / JCM 22182 / KY 12970)</name>
    <dbReference type="NCBI Taxonomy" id="764103"/>
    <lineage>
        <taxon>Eukaryota</taxon>
        <taxon>Fungi</taxon>
        <taxon>Dikarya</taxon>
        <taxon>Basidiomycota</taxon>
        <taxon>Pucciniomycotina</taxon>
        <taxon>Mixiomycetes</taxon>
        <taxon>Mixiales</taxon>
        <taxon>Mixiaceae</taxon>
        <taxon>Mixia</taxon>
    </lineage>
</organism>
<evidence type="ECO:0000256" key="1">
    <source>
        <dbReference type="SAM" id="MobiDB-lite"/>
    </source>
</evidence>
<gene>
    <name evidence="2" type="primary">Mo04699</name>
    <name evidence="2" type="ORF">E5Q_04699</name>
</gene>
<feature type="compositionally biased region" description="Polar residues" evidence="1">
    <location>
        <begin position="367"/>
        <end position="377"/>
    </location>
</feature>
<feature type="compositionally biased region" description="Polar residues" evidence="1">
    <location>
        <begin position="473"/>
        <end position="490"/>
    </location>
</feature>
<sequence>MQKLLRRRTDDDDAQAVRMMQARKSTQHGPLSPGAGLPAKPTHPMGQSPHSANSRKRLSKDRLAKQSAQALSQSLQASTSRQAHHARSQSSSVATSDQGPFLTFNKDGSIRSGGALPALPFQYEARHREFRARNGSQQVNGSSETLRSSQSGQRSQAQQGRHQRNLSSPAYAHARSDSSSKRRAEPPLPRFNGILPDANDFRTSLILPHMDKHFERLASQDGAPSIESLQMHLRQEVTAGRMTPNDECAILEQHMLRRISQAQPGQSSVLRPPPSSPSKPRLGHSRSSSLQNLDAHASPAASPRNSRQIAEQASLKSQARAVESIPESVHEAVTEAPTMPSPRQKSRSQDAPQLLKPAQGRGRIQSPIGSDNLTDESGTLDPARASMRQHLAPPLSSSSLPSPSSDVRTSPLDFDKSAPDGANQLTFDQRDDSFPKGTVFNTPERVLDAHGPYQGSAGLSPSDGKSSSRKGSEASTSSSYHNLNDASDGSPSAILQRRLSAEDDLEDLPHESMEELAAHQELLRLTLGLDAFDLELVQQELLRRTNSTASTVSRKTSADKPNRSSVKSARELGLGFHVSHEPAGLRRVTERPEDESEEISQFAESSRDLPETPQLYSSASTAASSRTPYLYDSSTSSNTSWDHSGGPDTPATPFTASAWGSGGFDASKGILTEIQNRHLKQTSVDVINLDLNMESPFKPPYEHARKMSEPVGVGAQDNRKRLHRATPSMMYGHVADEANAATTALKGFSSFSNSERGDREKTVRKSKSSKSLKGLHISHPSLIAASSAIEAVPIGEAQAAHALSRSQALEASSRVLQPAAILSASAPAPPRRLENGVEDASSPKKRNGSVSAAPSNLPASPSNIASPRDRPALVRLINKFSARREQLASQSPETQVMDARNTVVRRTIIVPQPDGRSSESSPEQPAIAHRGSSLQQTPSQPAVKSKGTLKKTPSQSKKPVPALADLSPEKHIAIEEEPSEDRRLLLQDRPATPPPARGHRRKTSGEHLGEAPLPSKALPRLSPIPDMPIRIPPASLDLSKAGGLDVPHTGLSIPKSPSALSVMSGASYAGSIYDMYADMDSPRLEATQTEEPDEIVVAQGRILPPGGRSPGYTHATLPMAAQQARLSALNAHANSRKSHRIEVDEMADGSMVWQVVQDLRNHSGRQSGQLDYLSHSRESSIDAADDPVPASPFSRTDRADFMRMQPKLASTGTEPLKVVVRKHRRNKSSAGGVLPYNKTHATHRSDESAMIIEAADGVVRDLLQDLTSSITEGSIDFYHAGTGAPVATY</sequence>
<feature type="compositionally biased region" description="Polar residues" evidence="1">
    <location>
        <begin position="303"/>
        <end position="317"/>
    </location>
</feature>
<reference evidence="2 3" key="2">
    <citation type="journal article" date="2012" name="Open Biol.">
        <title>Characteristics of nucleosomes and linker DNA regions on the genome of the basidiomycete Mixia osmundae revealed by mono- and dinucleosome mapping.</title>
        <authorList>
            <person name="Nishida H."/>
            <person name="Kondo S."/>
            <person name="Matsumoto T."/>
            <person name="Suzuki Y."/>
            <person name="Yoshikawa H."/>
            <person name="Taylor T.D."/>
            <person name="Sugiyama J."/>
        </authorList>
    </citation>
    <scope>NUCLEOTIDE SEQUENCE [LARGE SCALE GENOMIC DNA]</scope>
    <source>
        <strain evidence="3">CBS 9802 / IAM 14324 / JCM 22182 / KY 12970</strain>
    </source>
</reference>
<feature type="compositionally biased region" description="Polar residues" evidence="1">
    <location>
        <begin position="134"/>
        <end position="146"/>
    </location>
</feature>
<feature type="region of interest" description="Disordered" evidence="1">
    <location>
        <begin position="909"/>
        <end position="1022"/>
    </location>
</feature>
<evidence type="ECO:0000313" key="2">
    <source>
        <dbReference type="EMBL" id="GAA98019.1"/>
    </source>
</evidence>
<name>G7E5A9_MIXOS</name>
<dbReference type="EMBL" id="BABT02000150">
    <property type="protein sequence ID" value="GAA98019.1"/>
    <property type="molecule type" value="Genomic_DNA"/>
</dbReference>
<dbReference type="RefSeq" id="XP_014569428.1">
    <property type="nucleotide sequence ID" value="XM_014713942.1"/>
</dbReference>
<dbReference type="Proteomes" id="UP000009131">
    <property type="component" value="Unassembled WGS sequence"/>
</dbReference>
<feature type="region of interest" description="Disordered" evidence="1">
    <location>
        <begin position="1"/>
        <end position="111"/>
    </location>
</feature>
<feature type="compositionally biased region" description="Basic and acidic residues" evidence="1">
    <location>
        <begin position="967"/>
        <end position="986"/>
    </location>
</feature>
<feature type="region of interest" description="Disordered" evidence="1">
    <location>
        <begin position="749"/>
        <end position="773"/>
    </location>
</feature>
<evidence type="ECO:0000313" key="3">
    <source>
        <dbReference type="Proteomes" id="UP000009131"/>
    </source>
</evidence>
<reference evidence="2 3" key="1">
    <citation type="journal article" date="2011" name="J. Gen. Appl. Microbiol.">
        <title>Draft genome sequencing of the enigmatic basidiomycete Mixia osmundae.</title>
        <authorList>
            <person name="Nishida H."/>
            <person name="Nagatsuka Y."/>
            <person name="Sugiyama J."/>
        </authorList>
    </citation>
    <scope>NUCLEOTIDE SEQUENCE [LARGE SCALE GENOMIC DNA]</scope>
    <source>
        <strain evidence="3">CBS 9802 / IAM 14324 / JCM 22182 / KY 12970</strain>
    </source>
</reference>
<dbReference type="InParanoid" id="G7E5A9"/>
<feature type="region of interest" description="Disordered" evidence="1">
    <location>
        <begin position="546"/>
        <end position="657"/>
    </location>
</feature>
<feature type="compositionally biased region" description="Polar residues" evidence="1">
    <location>
        <begin position="932"/>
        <end position="942"/>
    </location>
</feature>
<dbReference type="HOGENOM" id="CLU_262401_0_0_1"/>
<feature type="compositionally biased region" description="Low complexity" evidence="1">
    <location>
        <begin position="393"/>
        <end position="405"/>
    </location>
</feature>
<feature type="region of interest" description="Disordered" evidence="1">
    <location>
        <begin position="132"/>
        <end position="197"/>
    </location>
</feature>
<feature type="compositionally biased region" description="Basic and acidic residues" evidence="1">
    <location>
        <begin position="174"/>
        <end position="185"/>
    </location>
</feature>
<feature type="compositionally biased region" description="Polar residues" evidence="1">
    <location>
        <begin position="546"/>
        <end position="555"/>
    </location>
</feature>
<accession>G7E5A9</accession>
<feature type="compositionally biased region" description="Low complexity" evidence="1">
    <location>
        <begin position="849"/>
        <end position="866"/>
    </location>
</feature>
<feature type="region of interest" description="Disordered" evidence="1">
    <location>
        <begin position="261"/>
        <end position="491"/>
    </location>
</feature>
<feature type="compositionally biased region" description="Basic and acidic residues" evidence="1">
    <location>
        <begin position="578"/>
        <end position="591"/>
    </location>
</feature>
<protein>
    <submittedName>
        <fullName evidence="2">Uncharacterized protein</fullName>
    </submittedName>
</protein>